<accession>A0A1M7YLJ3</accession>
<keyword evidence="3" id="KW-1185">Reference proteome</keyword>
<protein>
    <submittedName>
        <fullName evidence="2">Multiubiquitin</fullName>
    </submittedName>
</protein>
<feature type="domain" description="Multi-ubiquitin" evidence="1">
    <location>
        <begin position="27"/>
        <end position="90"/>
    </location>
</feature>
<dbReference type="AlphaFoldDB" id="A0A1M7YLJ3"/>
<dbReference type="Proteomes" id="UP000184612">
    <property type="component" value="Unassembled WGS sequence"/>
</dbReference>
<name>A0A1M7YLJ3_9FIRM</name>
<dbReference type="Pfam" id="PF14452">
    <property type="entry name" value="Multi_ubiq"/>
    <property type="match status" value="1"/>
</dbReference>
<organism evidence="2 3">
    <name type="scientific">Anaerocolumna xylanovorans DSM 12503</name>
    <dbReference type="NCBI Taxonomy" id="1121345"/>
    <lineage>
        <taxon>Bacteria</taxon>
        <taxon>Bacillati</taxon>
        <taxon>Bacillota</taxon>
        <taxon>Clostridia</taxon>
        <taxon>Lachnospirales</taxon>
        <taxon>Lachnospiraceae</taxon>
        <taxon>Anaerocolumna</taxon>
    </lineage>
</organism>
<dbReference type="InterPro" id="IPR027802">
    <property type="entry name" value="Multi-ubiquitin_dom"/>
</dbReference>
<evidence type="ECO:0000313" key="2">
    <source>
        <dbReference type="EMBL" id="SHO53452.1"/>
    </source>
</evidence>
<dbReference type="OrthoDB" id="7445930at2"/>
<dbReference type="STRING" id="1121345.SAMN02745217_04130"/>
<gene>
    <name evidence="2" type="ORF">SAMN02745217_04130</name>
</gene>
<evidence type="ECO:0000259" key="1">
    <source>
        <dbReference type="Pfam" id="PF14452"/>
    </source>
</evidence>
<sequence length="100" mass="11573">MENNETMVIDLAEYAKEQKKPPKGAKYKFQVKNKVYEVNVEEMTGREICELAGLIPPENYKLDMKLHGGIYEEIKLDQIVSFLKPGIEKFTYISRDQTEG</sequence>
<dbReference type="EMBL" id="FRFD01000013">
    <property type="protein sequence ID" value="SHO53452.1"/>
    <property type="molecule type" value="Genomic_DNA"/>
</dbReference>
<evidence type="ECO:0000313" key="3">
    <source>
        <dbReference type="Proteomes" id="UP000184612"/>
    </source>
</evidence>
<proteinExistence type="predicted"/>
<dbReference type="RefSeq" id="WP_073590759.1">
    <property type="nucleotide sequence ID" value="NZ_FRFD01000013.1"/>
</dbReference>
<reference evidence="2 3" key="1">
    <citation type="submission" date="2016-12" db="EMBL/GenBank/DDBJ databases">
        <authorList>
            <person name="Song W.-J."/>
            <person name="Kurnit D.M."/>
        </authorList>
    </citation>
    <scope>NUCLEOTIDE SEQUENCE [LARGE SCALE GENOMIC DNA]</scope>
    <source>
        <strain evidence="2 3">DSM 12503</strain>
    </source>
</reference>